<dbReference type="Proteomes" id="UP000299211">
    <property type="component" value="Unassembled WGS sequence"/>
</dbReference>
<evidence type="ECO:0000313" key="3">
    <source>
        <dbReference type="Proteomes" id="UP000299211"/>
    </source>
</evidence>
<evidence type="ECO:0000256" key="1">
    <source>
        <dbReference type="SAM" id="MobiDB-lite"/>
    </source>
</evidence>
<gene>
    <name evidence="2" type="ORF">SAV31267_097050</name>
</gene>
<reference evidence="2 3" key="1">
    <citation type="submission" date="2019-04" db="EMBL/GenBank/DDBJ databases">
        <title>Draft genome sequences of Streptomyces avermitilis ATCC 31267.</title>
        <authorList>
            <person name="Komaki H."/>
            <person name="Tamura T."/>
            <person name="Hosoyama A."/>
        </authorList>
    </citation>
    <scope>NUCLEOTIDE SEQUENCE [LARGE SCALE GENOMIC DNA]</scope>
    <source>
        <strain evidence="2 3">ATCC 31267</strain>
    </source>
</reference>
<dbReference type="EMBL" id="BJHY01000002">
    <property type="protein sequence ID" value="GDY80220.1"/>
    <property type="molecule type" value="Genomic_DNA"/>
</dbReference>
<feature type="region of interest" description="Disordered" evidence="1">
    <location>
        <begin position="1"/>
        <end position="54"/>
    </location>
</feature>
<sequence length="149" mass="15360">MYLECLRGGPKPTTYKSVRETGREPDPGREPEADPVHEPEQEPRPEPDHEPSCQAADVRGVGVVKFPPGKVRAAVTVGLQVSGEEDQGAVGLGWRPPEGVRLVAGVGGGDVGVEQVGIEGGAGGEDGGVVQLVRVRDGAGAPRISGRGL</sequence>
<protein>
    <submittedName>
        <fullName evidence="2">Uncharacterized protein</fullName>
    </submittedName>
</protein>
<dbReference type="AlphaFoldDB" id="A0A4D4N733"/>
<organism evidence="2 3">
    <name type="scientific">Streptomyces avermitilis</name>
    <dbReference type="NCBI Taxonomy" id="33903"/>
    <lineage>
        <taxon>Bacteria</taxon>
        <taxon>Bacillati</taxon>
        <taxon>Actinomycetota</taxon>
        <taxon>Actinomycetes</taxon>
        <taxon>Kitasatosporales</taxon>
        <taxon>Streptomycetaceae</taxon>
        <taxon>Streptomyces</taxon>
    </lineage>
</organism>
<feature type="compositionally biased region" description="Basic and acidic residues" evidence="1">
    <location>
        <begin position="17"/>
        <end position="51"/>
    </location>
</feature>
<evidence type="ECO:0000313" key="2">
    <source>
        <dbReference type="EMBL" id="GDY80220.1"/>
    </source>
</evidence>
<proteinExistence type="predicted"/>
<name>A0A4D4N733_STRAX</name>
<comment type="caution">
    <text evidence="2">The sequence shown here is derived from an EMBL/GenBank/DDBJ whole genome shotgun (WGS) entry which is preliminary data.</text>
</comment>
<accession>A0A4D4N733</accession>